<dbReference type="EMBL" id="QWIQ01000214">
    <property type="protein sequence ID" value="RMY99560.1"/>
    <property type="molecule type" value="Genomic_DNA"/>
</dbReference>
<dbReference type="Proteomes" id="UP000281468">
    <property type="component" value="Unassembled WGS sequence"/>
</dbReference>
<evidence type="ECO:0000313" key="2">
    <source>
        <dbReference type="EMBL" id="RMY99560.1"/>
    </source>
</evidence>
<keyword evidence="1" id="KW-0175">Coiled coil</keyword>
<name>A0A3M7GEC7_HORWE</name>
<feature type="coiled-coil region" evidence="1">
    <location>
        <begin position="138"/>
        <end position="165"/>
    </location>
</feature>
<comment type="caution">
    <text evidence="2">The sequence shown here is derived from an EMBL/GenBank/DDBJ whole genome shotgun (WGS) entry which is preliminary data.</text>
</comment>
<dbReference type="AlphaFoldDB" id="A0A3M7GEC7"/>
<sequence>MIWRRRHCLSNPSYSRSTSFGGLPRARSQIKACRCFRECGLTDRFLIYTPPPPLLKRPKTDEKEGHILKVQRQGEEELREAKSGDVKTMFWRDIRDINWGISRTKTNNAEFINCMTPSGGNENYGDNRAEDNIHKNENTKATVKLEELMLDLDRLRQEFVNTMLRCESKAEKDAIIATGLLPDSFAIDTLATLLWPFNGLPEIDAHSRCKDKSLCHKTPHFDLGEDRLTLSFTPSARPPPLGEYLAARCHEREPKLFPYIAATPTEIGFLEAVEWLPSQTGLEKNCRTRHGKRAK</sequence>
<evidence type="ECO:0000256" key="1">
    <source>
        <dbReference type="SAM" id="Coils"/>
    </source>
</evidence>
<evidence type="ECO:0000313" key="3">
    <source>
        <dbReference type="Proteomes" id="UP000281468"/>
    </source>
</evidence>
<gene>
    <name evidence="2" type="ORF">D0862_07073</name>
</gene>
<organism evidence="2 3">
    <name type="scientific">Hortaea werneckii</name>
    <name type="common">Black yeast</name>
    <name type="synonym">Cladosporium werneckii</name>
    <dbReference type="NCBI Taxonomy" id="91943"/>
    <lineage>
        <taxon>Eukaryota</taxon>
        <taxon>Fungi</taxon>
        <taxon>Dikarya</taxon>
        <taxon>Ascomycota</taxon>
        <taxon>Pezizomycotina</taxon>
        <taxon>Dothideomycetes</taxon>
        <taxon>Dothideomycetidae</taxon>
        <taxon>Mycosphaerellales</taxon>
        <taxon>Teratosphaeriaceae</taxon>
        <taxon>Hortaea</taxon>
    </lineage>
</organism>
<proteinExistence type="predicted"/>
<accession>A0A3M7GEC7</accession>
<reference evidence="2 3" key="1">
    <citation type="journal article" date="2018" name="BMC Genomics">
        <title>Genomic evidence for intraspecific hybridization in a clonal and extremely halotolerant yeast.</title>
        <authorList>
            <person name="Gostincar C."/>
            <person name="Stajich J.E."/>
            <person name="Zupancic J."/>
            <person name="Zalar P."/>
            <person name="Gunde-Cimerman N."/>
        </authorList>
    </citation>
    <scope>NUCLEOTIDE SEQUENCE [LARGE SCALE GENOMIC DNA]</scope>
    <source>
        <strain evidence="2 3">EXF-171</strain>
    </source>
</reference>
<dbReference type="VEuPathDB" id="FungiDB:BTJ68_10357"/>
<protein>
    <submittedName>
        <fullName evidence="2">Uncharacterized protein</fullName>
    </submittedName>
</protein>